<evidence type="ECO:0000256" key="1">
    <source>
        <dbReference type="SAM" id="MobiDB-lite"/>
    </source>
</evidence>
<sequence length="153" mass="16176">MHVRNLFLAASLAMPMIAMPLSVNNLIPQESVAIERRDFSVTQLFRDFFKREPLIEAIPRAAAPEASVEEEEDDNVDAVGILEGRSSTRPVKNKPGGPTKRAIKGGGGGPTKRAIKGGGGGPTKRAIKGAGGGPGKRFTESLDVQSEEADIKA</sequence>
<feature type="chain" id="PRO_5004354359" evidence="2">
    <location>
        <begin position="19"/>
        <end position="153"/>
    </location>
</feature>
<feature type="signal peptide" evidence="2">
    <location>
        <begin position="1"/>
        <end position="18"/>
    </location>
</feature>
<protein>
    <submittedName>
        <fullName evidence="3">Uncharacterized protein</fullName>
    </submittedName>
</protein>
<reference evidence="3 4" key="1">
    <citation type="journal article" date="2012" name="PLoS Pathog.">
        <title>Diverse lifestyles and strategies of plant pathogenesis encoded in the genomes of eighteen Dothideomycetes fungi.</title>
        <authorList>
            <person name="Ohm R.A."/>
            <person name="Feau N."/>
            <person name="Henrissat B."/>
            <person name="Schoch C.L."/>
            <person name="Horwitz B.A."/>
            <person name="Barry K.W."/>
            <person name="Condon B.J."/>
            <person name="Copeland A.C."/>
            <person name="Dhillon B."/>
            <person name="Glaser F."/>
            <person name="Hesse C.N."/>
            <person name="Kosti I."/>
            <person name="LaButti K."/>
            <person name="Lindquist E.A."/>
            <person name="Lucas S."/>
            <person name="Salamov A.A."/>
            <person name="Bradshaw R.E."/>
            <person name="Ciuffetti L."/>
            <person name="Hamelin R.C."/>
            <person name="Kema G.H.J."/>
            <person name="Lawrence C."/>
            <person name="Scott J.A."/>
            <person name="Spatafora J.W."/>
            <person name="Turgeon B.G."/>
            <person name="de Wit P.J.G.M."/>
            <person name="Zhong S."/>
            <person name="Goodwin S.B."/>
            <person name="Grigoriev I.V."/>
        </authorList>
    </citation>
    <scope>NUCLEOTIDE SEQUENCE [LARGE SCALE GENOMIC DNA]</scope>
    <source>
        <strain evidence="4">28A</strain>
    </source>
</reference>
<feature type="region of interest" description="Disordered" evidence="1">
    <location>
        <begin position="82"/>
        <end position="153"/>
    </location>
</feature>
<reference evidence="3 4" key="2">
    <citation type="journal article" date="2013" name="PLoS Genet.">
        <title>Comparative genome structure, secondary metabolite, and effector coding capacity across Cochliobolus pathogens.</title>
        <authorList>
            <person name="Condon B.J."/>
            <person name="Leng Y."/>
            <person name="Wu D."/>
            <person name="Bushley K.E."/>
            <person name="Ohm R.A."/>
            <person name="Otillar R."/>
            <person name="Martin J."/>
            <person name="Schackwitz W."/>
            <person name="Grimwood J."/>
            <person name="MohdZainudin N."/>
            <person name="Xue C."/>
            <person name="Wang R."/>
            <person name="Manning V.A."/>
            <person name="Dhillon B."/>
            <person name="Tu Z.J."/>
            <person name="Steffenson B.J."/>
            <person name="Salamov A."/>
            <person name="Sun H."/>
            <person name="Lowry S."/>
            <person name="LaButti K."/>
            <person name="Han J."/>
            <person name="Copeland A."/>
            <person name="Lindquist E."/>
            <person name="Barry K."/>
            <person name="Schmutz J."/>
            <person name="Baker S.E."/>
            <person name="Ciuffetti L.M."/>
            <person name="Grigoriev I.V."/>
            <person name="Zhong S."/>
            <person name="Turgeon B.G."/>
        </authorList>
    </citation>
    <scope>NUCLEOTIDE SEQUENCE [LARGE SCALE GENOMIC DNA]</scope>
    <source>
        <strain evidence="4">28A</strain>
    </source>
</reference>
<evidence type="ECO:0000256" key="2">
    <source>
        <dbReference type="SAM" id="SignalP"/>
    </source>
</evidence>
<feature type="compositionally biased region" description="Gly residues" evidence="1">
    <location>
        <begin position="104"/>
        <end position="122"/>
    </location>
</feature>
<dbReference type="RefSeq" id="XP_008020851.1">
    <property type="nucleotide sequence ID" value="XM_008022660.1"/>
</dbReference>
<accession>R0KS26</accession>
<dbReference type="GeneID" id="19397230"/>
<keyword evidence="2" id="KW-0732">Signal</keyword>
<proteinExistence type="predicted"/>
<name>R0KS26_EXST2</name>
<dbReference type="HOGENOM" id="CLU_1714417_0_0_1"/>
<keyword evidence="4" id="KW-1185">Reference proteome</keyword>
<dbReference type="EMBL" id="KB908481">
    <property type="protein sequence ID" value="EOA91784.1"/>
    <property type="molecule type" value="Genomic_DNA"/>
</dbReference>
<organism evidence="3 4">
    <name type="scientific">Exserohilum turcicum (strain 28A)</name>
    <name type="common">Northern leaf blight fungus</name>
    <name type="synonym">Setosphaeria turcica</name>
    <dbReference type="NCBI Taxonomy" id="671987"/>
    <lineage>
        <taxon>Eukaryota</taxon>
        <taxon>Fungi</taxon>
        <taxon>Dikarya</taxon>
        <taxon>Ascomycota</taxon>
        <taxon>Pezizomycotina</taxon>
        <taxon>Dothideomycetes</taxon>
        <taxon>Pleosporomycetidae</taxon>
        <taxon>Pleosporales</taxon>
        <taxon>Pleosporineae</taxon>
        <taxon>Pleosporaceae</taxon>
        <taxon>Exserohilum</taxon>
    </lineage>
</organism>
<gene>
    <name evidence="3" type="ORF">SETTUDRAFT_152828</name>
</gene>
<dbReference type="AlphaFoldDB" id="R0KS26"/>
<dbReference type="Proteomes" id="UP000016935">
    <property type="component" value="Unassembled WGS sequence"/>
</dbReference>
<evidence type="ECO:0000313" key="4">
    <source>
        <dbReference type="Proteomes" id="UP000016935"/>
    </source>
</evidence>
<dbReference type="OrthoDB" id="3800470at2759"/>
<evidence type="ECO:0000313" key="3">
    <source>
        <dbReference type="EMBL" id="EOA91784.1"/>
    </source>
</evidence>